<dbReference type="InterPro" id="IPR042099">
    <property type="entry name" value="ANL_N_sf"/>
</dbReference>
<accession>A0ABQ1IY35</accession>
<evidence type="ECO:0000313" key="4">
    <source>
        <dbReference type="Proteomes" id="UP000603352"/>
    </source>
</evidence>
<dbReference type="Pfam" id="PF13193">
    <property type="entry name" value="AMP-binding_C"/>
    <property type="match status" value="1"/>
</dbReference>
<proteinExistence type="predicted"/>
<dbReference type="NCBIfam" id="NF004837">
    <property type="entry name" value="PRK06187.1"/>
    <property type="match status" value="1"/>
</dbReference>
<dbReference type="PANTHER" id="PTHR43767">
    <property type="entry name" value="LONG-CHAIN-FATTY-ACID--COA LIGASE"/>
    <property type="match status" value="1"/>
</dbReference>
<evidence type="ECO:0000259" key="1">
    <source>
        <dbReference type="Pfam" id="PF00501"/>
    </source>
</evidence>
<keyword evidence="4" id="KW-1185">Reference proteome</keyword>
<dbReference type="InterPro" id="IPR000873">
    <property type="entry name" value="AMP-dep_synth/lig_dom"/>
</dbReference>
<gene>
    <name evidence="3" type="ORF">GCM10011505_37910</name>
</gene>
<dbReference type="Pfam" id="PF00501">
    <property type="entry name" value="AMP-binding"/>
    <property type="match status" value="1"/>
</dbReference>
<dbReference type="Gene3D" id="3.30.300.30">
    <property type="match status" value="1"/>
</dbReference>
<dbReference type="InterPro" id="IPR050237">
    <property type="entry name" value="ATP-dep_AMP-bd_enzyme"/>
</dbReference>
<evidence type="ECO:0000259" key="2">
    <source>
        <dbReference type="Pfam" id="PF13193"/>
    </source>
</evidence>
<dbReference type="Proteomes" id="UP000603352">
    <property type="component" value="Unassembled WGS sequence"/>
</dbReference>
<feature type="domain" description="AMP-dependent synthetase/ligase" evidence="1">
    <location>
        <begin position="20"/>
        <end position="384"/>
    </location>
</feature>
<reference evidence="4" key="1">
    <citation type="journal article" date="2019" name="Int. J. Syst. Evol. Microbiol.">
        <title>The Global Catalogue of Microorganisms (GCM) 10K type strain sequencing project: providing services to taxonomists for standard genome sequencing and annotation.</title>
        <authorList>
            <consortium name="The Broad Institute Genomics Platform"/>
            <consortium name="The Broad Institute Genome Sequencing Center for Infectious Disease"/>
            <person name="Wu L."/>
            <person name="Ma J."/>
        </authorList>
    </citation>
    <scope>NUCLEOTIDE SEQUENCE [LARGE SCALE GENOMIC DNA]</scope>
    <source>
        <strain evidence="4">CGMCC 1.10188</strain>
    </source>
</reference>
<dbReference type="SUPFAM" id="SSF56801">
    <property type="entry name" value="Acetyl-CoA synthetase-like"/>
    <property type="match status" value="1"/>
</dbReference>
<dbReference type="InterPro" id="IPR045851">
    <property type="entry name" value="AMP-bd_C_sf"/>
</dbReference>
<dbReference type="RefSeq" id="WP_188580772.1">
    <property type="nucleotide sequence ID" value="NZ_BMDZ01000053.1"/>
</dbReference>
<name>A0ABQ1IY35_9PROT</name>
<dbReference type="PANTHER" id="PTHR43767:SF1">
    <property type="entry name" value="NONRIBOSOMAL PEPTIDE SYNTHASE PES1 (EUROFUNG)-RELATED"/>
    <property type="match status" value="1"/>
</dbReference>
<organism evidence="3 4">
    <name type="scientific">Tistrella bauzanensis</name>
    <dbReference type="NCBI Taxonomy" id="657419"/>
    <lineage>
        <taxon>Bacteria</taxon>
        <taxon>Pseudomonadati</taxon>
        <taxon>Pseudomonadota</taxon>
        <taxon>Alphaproteobacteria</taxon>
        <taxon>Geminicoccales</taxon>
        <taxon>Geminicoccaceae</taxon>
        <taxon>Tistrella</taxon>
    </lineage>
</organism>
<evidence type="ECO:0000313" key="3">
    <source>
        <dbReference type="EMBL" id="GGB53284.1"/>
    </source>
</evidence>
<protein>
    <submittedName>
        <fullName evidence="3">Acyl-CoA synthetase</fullName>
    </submittedName>
</protein>
<comment type="caution">
    <text evidence="3">The sequence shown here is derived from an EMBL/GenBank/DDBJ whole genome shotgun (WGS) entry which is preliminary data.</text>
</comment>
<dbReference type="Gene3D" id="3.40.50.12780">
    <property type="entry name" value="N-terminal domain of ligase-like"/>
    <property type="match status" value="1"/>
</dbReference>
<dbReference type="EMBL" id="BMDZ01000053">
    <property type="protein sequence ID" value="GGB53284.1"/>
    <property type="molecule type" value="Genomic_DNA"/>
</dbReference>
<dbReference type="InterPro" id="IPR025110">
    <property type="entry name" value="AMP-bd_C"/>
</dbReference>
<feature type="domain" description="AMP-binding enzyme C-terminal" evidence="2">
    <location>
        <begin position="434"/>
        <end position="509"/>
    </location>
</feature>
<sequence length="528" mass="56178">MLSFYDATRTLADIPDLHDEGTALIFGDRVTTYPDLRATADRVAAALVASGLGRHARVGFLGLDSDRAYALLFGCARAGMVFVPVNWKLEPDDLRYIMADSGAELLFVSADMAGVARDIADTCQTLRGLVVMDGTADTDGGTGGATRFEDWLEKGAAAPGRDAADPDAPVIQVYTSGTSGRPKGVVLCHRGFIDLVREIERAGDDFIDWRPGDVSLLALPSFHVGGLWWAIQGLINGAANIVLPAFTGAAALTAIGRHRATKLAFVPAMLRFMLSEPAAATTDVSSVGLVIYGGSPMPRPILDAAQALFRCRFAQNYGLSETSNMAIFLPAPEHAALAAAGSTAAGRPLRGVGLKIIDAQGNPLPPGQTGEIAFHTPTRMLGYWNQPEATARALVDGWILTGDAGHVDADGYLHITDRIKDLIISAGENIYPAEIERVLAAHPDIDDVAVIGIPDKRWGEVPLAYVVARPGSGLTRAAVMAHARETIAAFKMIRDVAFIDRLPRNPAGKILKRVLREPHWAGQGRGVN</sequence>